<accession>A0ABW2N3H9</accession>
<keyword evidence="4" id="KW-1185">Reference proteome</keyword>
<sequence length="241" mass="25393">MSSDTDIRQAYTRVTDDASSGPDLAEVLARGRGARRRRTRLRVAGAAGVAAAVVAAGVLVPRVTDADDVVAPAAAPAATDYVAGTTVDDTMVSTVSAHLPGLGQPRDVFPSNFDHTGPMPDQDFAAATDWQAEYDVEGGGFFRLLLAHAGKPYVPLCDDCLRTEVPGGRIGVDWSQSLADIDADHPWAFRVVFQGDDGRIAVATEKVAGATLSSARQARTFTDAQLAELVQDPTLTFPDPD</sequence>
<name>A0ABW2N3H9_9ACTN</name>
<dbReference type="Proteomes" id="UP001596524">
    <property type="component" value="Unassembled WGS sequence"/>
</dbReference>
<reference evidence="4" key="1">
    <citation type="journal article" date="2019" name="Int. J. Syst. Evol. Microbiol.">
        <title>The Global Catalogue of Microorganisms (GCM) 10K type strain sequencing project: providing services to taxonomists for standard genome sequencing and annotation.</title>
        <authorList>
            <consortium name="The Broad Institute Genomics Platform"/>
            <consortium name="The Broad Institute Genome Sequencing Center for Infectious Disease"/>
            <person name="Wu L."/>
            <person name="Ma J."/>
        </authorList>
    </citation>
    <scope>NUCLEOTIDE SEQUENCE [LARGE SCALE GENOMIC DNA]</scope>
    <source>
        <strain evidence="4">FCH27</strain>
    </source>
</reference>
<evidence type="ECO:0000313" key="3">
    <source>
        <dbReference type="EMBL" id="MFC7360535.1"/>
    </source>
</evidence>
<evidence type="ECO:0000313" key="4">
    <source>
        <dbReference type="Proteomes" id="UP001596524"/>
    </source>
</evidence>
<keyword evidence="2" id="KW-0812">Transmembrane</keyword>
<keyword evidence="2" id="KW-0472">Membrane</keyword>
<dbReference type="EMBL" id="JBHTCH010000012">
    <property type="protein sequence ID" value="MFC7360535.1"/>
    <property type="molecule type" value="Genomic_DNA"/>
</dbReference>
<organism evidence="3 4">
    <name type="scientific">Nocardioides astragali</name>
    <dbReference type="NCBI Taxonomy" id="1776736"/>
    <lineage>
        <taxon>Bacteria</taxon>
        <taxon>Bacillati</taxon>
        <taxon>Actinomycetota</taxon>
        <taxon>Actinomycetes</taxon>
        <taxon>Propionibacteriales</taxon>
        <taxon>Nocardioidaceae</taxon>
        <taxon>Nocardioides</taxon>
    </lineage>
</organism>
<gene>
    <name evidence="3" type="ORF">ACFQO6_09660</name>
</gene>
<keyword evidence="2" id="KW-1133">Transmembrane helix</keyword>
<feature type="transmembrane region" description="Helical" evidence="2">
    <location>
        <begin position="41"/>
        <end position="60"/>
    </location>
</feature>
<comment type="caution">
    <text evidence="3">The sequence shown here is derived from an EMBL/GenBank/DDBJ whole genome shotgun (WGS) entry which is preliminary data.</text>
</comment>
<protein>
    <submittedName>
        <fullName evidence="3">Uncharacterized protein</fullName>
    </submittedName>
</protein>
<proteinExistence type="predicted"/>
<evidence type="ECO:0000256" key="2">
    <source>
        <dbReference type="SAM" id="Phobius"/>
    </source>
</evidence>
<feature type="region of interest" description="Disordered" evidence="1">
    <location>
        <begin position="1"/>
        <end position="20"/>
    </location>
</feature>
<dbReference type="RefSeq" id="WP_255891796.1">
    <property type="nucleotide sequence ID" value="NZ_JAFMZM010000005.1"/>
</dbReference>
<evidence type="ECO:0000256" key="1">
    <source>
        <dbReference type="SAM" id="MobiDB-lite"/>
    </source>
</evidence>